<dbReference type="Proteomes" id="UP000076154">
    <property type="component" value="Unassembled WGS sequence"/>
</dbReference>
<protein>
    <submittedName>
        <fullName evidence="5">Methyltransferase ausD</fullName>
    </submittedName>
</protein>
<dbReference type="InterPro" id="IPR029063">
    <property type="entry name" value="SAM-dependent_MTases_sf"/>
</dbReference>
<dbReference type="SUPFAM" id="SSF53335">
    <property type="entry name" value="S-adenosyl-L-methionine-dependent methyltransferases"/>
    <property type="match status" value="1"/>
</dbReference>
<comment type="similarity">
    <text evidence="4">Belongs to the class I-like SAM-binding methyltransferase superfamily.</text>
</comment>
<evidence type="ECO:0000313" key="6">
    <source>
        <dbReference type="Proteomes" id="UP000076154"/>
    </source>
</evidence>
<dbReference type="PANTHER" id="PTHR35897">
    <property type="entry name" value="METHYLTRANSFERASE AUSD"/>
    <property type="match status" value="1"/>
</dbReference>
<keyword evidence="2" id="KW-0808">Transferase</keyword>
<dbReference type="GO" id="GO:0032259">
    <property type="term" value="P:methylation"/>
    <property type="evidence" value="ECO:0007669"/>
    <property type="project" value="UniProtKB-KW"/>
</dbReference>
<dbReference type="Gene3D" id="3.40.50.150">
    <property type="entry name" value="Vaccinia Virus protein VP39"/>
    <property type="match status" value="1"/>
</dbReference>
<keyword evidence="5" id="KW-0489">Methyltransferase</keyword>
<dbReference type="PANTHER" id="PTHR35897:SF1">
    <property type="entry name" value="METHYLTRANSFERASE AUSD"/>
    <property type="match status" value="1"/>
</dbReference>
<proteinExistence type="inferred from homology"/>
<accession>A0A369JMK4</accession>
<comment type="caution">
    <text evidence="5">The sequence shown here is derived from an EMBL/GenBank/DDBJ whole genome shotgun (WGS) entry which is preliminary data.</text>
</comment>
<dbReference type="STRING" id="39966.A0A369JMK4"/>
<evidence type="ECO:0000256" key="1">
    <source>
        <dbReference type="ARBA" id="ARBA00005179"/>
    </source>
</evidence>
<dbReference type="OrthoDB" id="2094832at2759"/>
<evidence type="ECO:0000256" key="4">
    <source>
        <dbReference type="ARBA" id="ARBA00038314"/>
    </source>
</evidence>
<dbReference type="GO" id="GO:0008168">
    <property type="term" value="F:methyltransferase activity"/>
    <property type="evidence" value="ECO:0007669"/>
    <property type="project" value="UniProtKB-KW"/>
</dbReference>
<evidence type="ECO:0000313" key="5">
    <source>
        <dbReference type="EMBL" id="RDB23459.1"/>
    </source>
</evidence>
<dbReference type="InterPro" id="IPR051654">
    <property type="entry name" value="Meroterpenoid_MTases"/>
</dbReference>
<keyword evidence="6" id="KW-1185">Reference proteome</keyword>
<reference evidence="5" key="1">
    <citation type="submission" date="2018-04" db="EMBL/GenBank/DDBJ databases">
        <title>Whole genome sequencing of Hypsizygus marmoreus.</title>
        <authorList>
            <person name="Choi I.-G."/>
            <person name="Min B."/>
            <person name="Kim J.-G."/>
            <person name="Kim S."/>
            <person name="Oh Y.-L."/>
            <person name="Kong W.-S."/>
            <person name="Park H."/>
            <person name="Jeong J."/>
            <person name="Song E.-S."/>
        </authorList>
    </citation>
    <scope>NUCLEOTIDE SEQUENCE [LARGE SCALE GENOMIC DNA]</scope>
    <source>
        <strain evidence="5">51987-8</strain>
    </source>
</reference>
<organism evidence="5 6">
    <name type="scientific">Hypsizygus marmoreus</name>
    <name type="common">White beech mushroom</name>
    <name type="synonym">Agaricus marmoreus</name>
    <dbReference type="NCBI Taxonomy" id="39966"/>
    <lineage>
        <taxon>Eukaryota</taxon>
        <taxon>Fungi</taxon>
        <taxon>Dikarya</taxon>
        <taxon>Basidiomycota</taxon>
        <taxon>Agaricomycotina</taxon>
        <taxon>Agaricomycetes</taxon>
        <taxon>Agaricomycetidae</taxon>
        <taxon>Agaricales</taxon>
        <taxon>Tricholomatineae</taxon>
        <taxon>Lyophyllaceae</taxon>
        <taxon>Hypsizygus</taxon>
    </lineage>
</organism>
<dbReference type="AlphaFoldDB" id="A0A369JMK4"/>
<evidence type="ECO:0000256" key="3">
    <source>
        <dbReference type="ARBA" id="ARBA00022691"/>
    </source>
</evidence>
<name>A0A369JMK4_HYPMA</name>
<gene>
    <name evidence="5" type="primary">ausD_1</name>
    <name evidence="5" type="ORF">Hypma_008973</name>
</gene>
<dbReference type="InParanoid" id="A0A369JMK4"/>
<comment type="pathway">
    <text evidence="1">Secondary metabolite biosynthesis.</text>
</comment>
<keyword evidence="3" id="KW-0949">S-adenosyl-L-methionine</keyword>
<evidence type="ECO:0000256" key="2">
    <source>
        <dbReference type="ARBA" id="ARBA00022679"/>
    </source>
</evidence>
<sequence length="297" mass="33425">MSAPDHKLPLDDSFYSLKSEELAFFQEQTGILDEVELKKHIISVQEKAYEIFGYRCIRRFGFTQLKISRLPAYQAVLDLPSQRPDAIFLDIGCCFGNDIRKIVADGWPVETAIASDLHQGFWDYGHELFKSTPDTFPAAFIPGNAFDAAIIAPREPFYDESELATRPSNLRSLSSLTPLQGHISAIHASAFFHLFDEAQQLELARQLASLLSPVPGSVIFGLHGGRQEKGLRIEALNSAGKHMFCHSPQTWTELWDGEVFRKGTVRVDAGLHKMERRDLPATEGAEFFALWWSVTRL</sequence>
<dbReference type="EMBL" id="LUEZ02000046">
    <property type="protein sequence ID" value="RDB23459.1"/>
    <property type="molecule type" value="Genomic_DNA"/>
</dbReference>